<accession>A0A1Y2CST8</accession>
<gene>
    <name evidence="3" type="ORF">BCR33DRAFT_556774</name>
</gene>
<protein>
    <submittedName>
        <fullName evidence="3">Uncharacterized protein</fullName>
    </submittedName>
</protein>
<keyword evidence="1" id="KW-0175">Coiled coil</keyword>
<evidence type="ECO:0000313" key="3">
    <source>
        <dbReference type="EMBL" id="ORY49924.1"/>
    </source>
</evidence>
<feature type="coiled-coil region" evidence="1">
    <location>
        <begin position="203"/>
        <end position="247"/>
    </location>
</feature>
<feature type="compositionally biased region" description="Low complexity" evidence="2">
    <location>
        <begin position="384"/>
        <end position="404"/>
    </location>
</feature>
<feature type="compositionally biased region" description="Polar residues" evidence="2">
    <location>
        <begin position="295"/>
        <end position="313"/>
    </location>
</feature>
<proteinExistence type="predicted"/>
<feature type="compositionally biased region" description="Low complexity" evidence="2">
    <location>
        <begin position="83"/>
        <end position="105"/>
    </location>
</feature>
<keyword evidence="4" id="KW-1185">Reference proteome</keyword>
<evidence type="ECO:0000256" key="1">
    <source>
        <dbReference type="SAM" id="Coils"/>
    </source>
</evidence>
<dbReference type="EMBL" id="MCGO01000008">
    <property type="protein sequence ID" value="ORY49924.1"/>
    <property type="molecule type" value="Genomic_DNA"/>
</dbReference>
<evidence type="ECO:0000313" key="4">
    <source>
        <dbReference type="Proteomes" id="UP000193642"/>
    </source>
</evidence>
<sequence length="572" mass="60230">MRYIANEEPSDDPFTRFWDVVENLVQKIPPLQSIPQSWSPTAAPMPMQPSTGRTGYAGQGNPVTQPQMFENLRGFKGPPQHPALSSLSPKQKQQTQSQQQQLSPSASISGNLLNSYYVVNSNYSGGVGGAASYLGGTGAIGYDPKQTYPDGGDVRLVSDGDGGHQLVRGSGPSSAAPGVPRKLRSVGGGSDTRNVMGIRAKTLEELQIENDQLKQTVDMLSKRLATLEKADQENNMLKSSIIQFRQDWQRQAKRYAPPATNMAASTGLAPTILPPRYNSVDAAALSKGRVPPNSSPSASGITSSQGNVGSTGIQSNDATAALARVAALEEEIRQQREQHEQEVSELTKYKERWLKVKDSARRKKEEKAATEFISGGRDDGGGASLDASMTSSSTTTSANAVRASGSGLDQSTPSPSMTPSPSRKSFPLAAELPFSSSSADGSLGVGDASMGPDYLTSSQLKTPIASTIGLPPHAPKVQPLNHSLVMDSSAALLSSHLMDPTVASKHISTAATPTAAGSRSLHSNMLHVRTQNGARPAAAGEAVPPPDLNESSASSLFYSAHSFRPPSSSSSH</sequence>
<dbReference type="AlphaFoldDB" id="A0A1Y2CST8"/>
<reference evidence="3 4" key="1">
    <citation type="submission" date="2016-07" db="EMBL/GenBank/DDBJ databases">
        <title>Pervasive Adenine N6-methylation of Active Genes in Fungi.</title>
        <authorList>
            <consortium name="DOE Joint Genome Institute"/>
            <person name="Mondo S.J."/>
            <person name="Dannebaum R.O."/>
            <person name="Kuo R.C."/>
            <person name="Labutti K."/>
            <person name="Haridas S."/>
            <person name="Kuo A."/>
            <person name="Salamov A."/>
            <person name="Ahrendt S.R."/>
            <person name="Lipzen A."/>
            <person name="Sullivan W."/>
            <person name="Andreopoulos W.B."/>
            <person name="Clum A."/>
            <person name="Lindquist E."/>
            <person name="Daum C."/>
            <person name="Ramamoorthy G.K."/>
            <person name="Gryganskyi A."/>
            <person name="Culley D."/>
            <person name="Magnuson J.K."/>
            <person name="James T.Y."/>
            <person name="O'Malley M.A."/>
            <person name="Stajich J.E."/>
            <person name="Spatafora J.W."/>
            <person name="Visel A."/>
            <person name="Grigoriev I.V."/>
        </authorList>
    </citation>
    <scope>NUCLEOTIDE SEQUENCE [LARGE SCALE GENOMIC DNA]</scope>
    <source>
        <strain evidence="3 4">JEL800</strain>
    </source>
</reference>
<dbReference type="Proteomes" id="UP000193642">
    <property type="component" value="Unassembled WGS sequence"/>
</dbReference>
<feature type="region of interest" description="Disordered" evidence="2">
    <location>
        <begin position="32"/>
        <end position="105"/>
    </location>
</feature>
<feature type="compositionally biased region" description="Low complexity" evidence="2">
    <location>
        <begin position="411"/>
        <end position="422"/>
    </location>
</feature>
<organism evidence="3 4">
    <name type="scientific">Rhizoclosmatium globosum</name>
    <dbReference type="NCBI Taxonomy" id="329046"/>
    <lineage>
        <taxon>Eukaryota</taxon>
        <taxon>Fungi</taxon>
        <taxon>Fungi incertae sedis</taxon>
        <taxon>Chytridiomycota</taxon>
        <taxon>Chytridiomycota incertae sedis</taxon>
        <taxon>Chytridiomycetes</taxon>
        <taxon>Chytridiales</taxon>
        <taxon>Chytriomycetaceae</taxon>
        <taxon>Rhizoclosmatium</taxon>
    </lineage>
</organism>
<feature type="region of interest" description="Disordered" evidence="2">
    <location>
        <begin position="286"/>
        <end position="313"/>
    </location>
</feature>
<feature type="region of interest" description="Disordered" evidence="2">
    <location>
        <begin position="359"/>
        <end position="427"/>
    </location>
</feature>
<dbReference type="PANTHER" id="PTHR40130">
    <property type="entry name" value="EXPRESSED PROTEIN"/>
    <property type="match status" value="1"/>
</dbReference>
<dbReference type="STRING" id="329046.A0A1Y2CST8"/>
<evidence type="ECO:0000256" key="2">
    <source>
        <dbReference type="SAM" id="MobiDB-lite"/>
    </source>
</evidence>
<dbReference type="PANTHER" id="PTHR40130:SF1">
    <property type="entry name" value="SPINDLE POLE BODY-ASSOCIATED PROTEIN CUT12 DOMAIN-CONTAINING PROTEIN"/>
    <property type="match status" value="1"/>
</dbReference>
<feature type="region of interest" description="Disordered" evidence="2">
    <location>
        <begin position="527"/>
        <end position="553"/>
    </location>
</feature>
<comment type="caution">
    <text evidence="3">The sequence shown here is derived from an EMBL/GenBank/DDBJ whole genome shotgun (WGS) entry which is preliminary data.</text>
</comment>
<feature type="coiled-coil region" evidence="1">
    <location>
        <begin position="318"/>
        <end position="352"/>
    </location>
</feature>
<feature type="compositionally biased region" description="Basic and acidic residues" evidence="2">
    <location>
        <begin position="359"/>
        <end position="369"/>
    </location>
</feature>
<name>A0A1Y2CST8_9FUNG</name>
<dbReference type="OrthoDB" id="3197614at2759"/>